<evidence type="ECO:0000256" key="7">
    <source>
        <dbReference type="SAM" id="Phobius"/>
    </source>
</evidence>
<dbReference type="EMBL" id="SHKX01000013">
    <property type="protein sequence ID" value="RZU38514.1"/>
    <property type="molecule type" value="Genomic_DNA"/>
</dbReference>
<evidence type="ECO:0000256" key="4">
    <source>
        <dbReference type="ARBA" id="ARBA00022692"/>
    </source>
</evidence>
<keyword evidence="8" id="KW-0282">Flagellum</keyword>
<protein>
    <submittedName>
        <fullName evidence="8">Flagellar biosynthetic protein FliQ</fullName>
    </submittedName>
</protein>
<keyword evidence="6 7" id="KW-0472">Membrane</keyword>
<keyword evidence="3" id="KW-1003">Cell membrane</keyword>
<reference evidence="8 9" key="1">
    <citation type="submission" date="2019-02" db="EMBL/GenBank/DDBJ databases">
        <title>Genomic Encyclopedia of Type Strains, Phase IV (KMG-IV): sequencing the most valuable type-strain genomes for metagenomic binning, comparative biology and taxonomic classification.</title>
        <authorList>
            <person name="Goeker M."/>
        </authorList>
    </citation>
    <scope>NUCLEOTIDE SEQUENCE [LARGE SCALE GENOMIC DNA]</scope>
    <source>
        <strain evidence="8 9">DSM 105135</strain>
    </source>
</reference>
<feature type="transmembrane region" description="Helical" evidence="7">
    <location>
        <begin position="51"/>
        <end position="70"/>
    </location>
</feature>
<keyword evidence="5 7" id="KW-1133">Transmembrane helix</keyword>
<evidence type="ECO:0000313" key="8">
    <source>
        <dbReference type="EMBL" id="RZU38514.1"/>
    </source>
</evidence>
<dbReference type="RefSeq" id="WP_130414143.1">
    <property type="nucleotide sequence ID" value="NZ_SHKX01000013.1"/>
</dbReference>
<evidence type="ECO:0000256" key="6">
    <source>
        <dbReference type="ARBA" id="ARBA00023136"/>
    </source>
</evidence>
<dbReference type="Pfam" id="PF01313">
    <property type="entry name" value="Bac_export_3"/>
    <property type="match status" value="1"/>
</dbReference>
<name>A0A4Q7YNE7_9GAMM</name>
<accession>A0A4Q7YNE7</accession>
<comment type="caution">
    <text evidence="8">The sequence shown here is derived from an EMBL/GenBank/DDBJ whole genome shotgun (WGS) entry which is preliminary data.</text>
</comment>
<dbReference type="PIRSF" id="PIRSF004669">
    <property type="entry name" value="FliQ"/>
    <property type="match status" value="1"/>
</dbReference>
<keyword evidence="8" id="KW-0969">Cilium</keyword>
<dbReference type="PANTHER" id="PTHR34040:SF2">
    <property type="entry name" value="FLAGELLAR BIOSYNTHETIC PROTEIN FLIQ"/>
    <property type="match status" value="1"/>
</dbReference>
<dbReference type="Proteomes" id="UP000292423">
    <property type="component" value="Unassembled WGS sequence"/>
</dbReference>
<dbReference type="AlphaFoldDB" id="A0A4Q7YNE7"/>
<sequence>MTQDQVLHILFLTLVTAAKLAAPILLAVLIIGLLVSIFQVATQIQEMTLTFIPKLAVAVLILIVLGDWMLGTLKAFALEIIEISISR</sequence>
<comment type="similarity">
    <text evidence="2">Belongs to the FliQ/MopD/SpaQ family.</text>
</comment>
<evidence type="ECO:0000313" key="9">
    <source>
        <dbReference type="Proteomes" id="UP000292423"/>
    </source>
</evidence>
<comment type="subcellular location">
    <subcellularLocation>
        <location evidence="1">Cell membrane</location>
        <topology evidence="1">Multi-pass membrane protein</topology>
    </subcellularLocation>
</comment>
<dbReference type="GO" id="GO:0005886">
    <property type="term" value="C:plasma membrane"/>
    <property type="evidence" value="ECO:0007669"/>
    <property type="project" value="UniProtKB-SubCell"/>
</dbReference>
<keyword evidence="4 7" id="KW-0812">Transmembrane</keyword>
<keyword evidence="8" id="KW-0966">Cell projection</keyword>
<dbReference type="InterPro" id="IPR002191">
    <property type="entry name" value="Bac_export_3"/>
</dbReference>
<evidence type="ECO:0000256" key="3">
    <source>
        <dbReference type="ARBA" id="ARBA00022475"/>
    </source>
</evidence>
<feature type="transmembrane region" description="Helical" evidence="7">
    <location>
        <begin position="20"/>
        <end position="39"/>
    </location>
</feature>
<keyword evidence="9" id="KW-1185">Reference proteome</keyword>
<dbReference type="GO" id="GO:0009306">
    <property type="term" value="P:protein secretion"/>
    <property type="evidence" value="ECO:0007669"/>
    <property type="project" value="InterPro"/>
</dbReference>
<gene>
    <name evidence="8" type="ORF">EV700_2448</name>
</gene>
<evidence type="ECO:0000256" key="5">
    <source>
        <dbReference type="ARBA" id="ARBA00022989"/>
    </source>
</evidence>
<dbReference type="PRINTS" id="PR00952">
    <property type="entry name" value="TYPE3IMQPROT"/>
</dbReference>
<dbReference type="PANTHER" id="PTHR34040">
    <property type="entry name" value="FLAGELLAR BIOSYNTHETIC PROTEIN FLIQ"/>
    <property type="match status" value="1"/>
</dbReference>
<organism evidence="8 9">
    <name type="scientific">Fluviicoccus keumensis</name>
    <dbReference type="NCBI Taxonomy" id="1435465"/>
    <lineage>
        <taxon>Bacteria</taxon>
        <taxon>Pseudomonadati</taxon>
        <taxon>Pseudomonadota</taxon>
        <taxon>Gammaproteobacteria</taxon>
        <taxon>Moraxellales</taxon>
        <taxon>Moraxellaceae</taxon>
        <taxon>Fluviicoccus</taxon>
    </lineage>
</organism>
<evidence type="ECO:0000256" key="2">
    <source>
        <dbReference type="ARBA" id="ARBA00006156"/>
    </source>
</evidence>
<evidence type="ECO:0000256" key="1">
    <source>
        <dbReference type="ARBA" id="ARBA00004651"/>
    </source>
</evidence>
<proteinExistence type="inferred from homology"/>